<accession>A0A655A556</accession>
<name>A0A655A556_MYCTX</name>
<dbReference type="AlphaFoldDB" id="A0A655A556"/>
<feature type="region of interest" description="Disordered" evidence="1">
    <location>
        <begin position="183"/>
        <end position="219"/>
    </location>
</feature>
<evidence type="ECO:0000256" key="1">
    <source>
        <dbReference type="SAM" id="MobiDB-lite"/>
    </source>
</evidence>
<evidence type="ECO:0000313" key="2">
    <source>
        <dbReference type="EMBL" id="CKS25959.1"/>
    </source>
</evidence>
<sequence>MRPGRSDLSCTETGTVATNGASGSTPCSSRKRRSAPAHNATTTSLMVTPNRSLTRLTSRMSSCVYAMLRSRPRGPLNGVGGAENGAAMVRPSRARSNVRTNVSTVAGTTVASRTGRDANPTSPLAAICSTLPPPVPRTGCGAGASGCRLHRWDSRFAPATPSTTAWWTLSITATVSLRAPPSMTHISHSGRSRSSGNPAMYPQISASSRRPPGAGIATRRRWCRI</sequence>
<feature type="compositionally biased region" description="Polar residues" evidence="1">
    <location>
        <begin position="8"/>
        <end position="28"/>
    </location>
</feature>
<feature type="region of interest" description="Disordered" evidence="1">
    <location>
        <begin position="1"/>
        <end position="40"/>
    </location>
</feature>
<proteinExistence type="predicted"/>
<feature type="compositionally biased region" description="Low complexity" evidence="1">
    <location>
        <begin position="185"/>
        <end position="196"/>
    </location>
</feature>
<organism evidence="2 3">
    <name type="scientific">Mycobacterium tuberculosis</name>
    <dbReference type="NCBI Taxonomy" id="1773"/>
    <lineage>
        <taxon>Bacteria</taxon>
        <taxon>Bacillati</taxon>
        <taxon>Actinomycetota</taxon>
        <taxon>Actinomycetes</taxon>
        <taxon>Mycobacteriales</taxon>
        <taxon>Mycobacteriaceae</taxon>
        <taxon>Mycobacterium</taxon>
        <taxon>Mycobacterium tuberculosis complex</taxon>
    </lineage>
</organism>
<dbReference type="Proteomes" id="UP000050164">
    <property type="component" value="Unassembled WGS sequence"/>
</dbReference>
<gene>
    <name evidence="2" type="ORF">ERS027659_02850</name>
</gene>
<dbReference type="EMBL" id="CNFT01000743">
    <property type="protein sequence ID" value="CKS25959.1"/>
    <property type="molecule type" value="Genomic_DNA"/>
</dbReference>
<reference evidence="2 3" key="1">
    <citation type="submission" date="2015-03" db="EMBL/GenBank/DDBJ databases">
        <authorList>
            <consortium name="Pathogen Informatics"/>
        </authorList>
    </citation>
    <scope>NUCLEOTIDE SEQUENCE [LARGE SCALE GENOMIC DNA]</scope>
    <source>
        <strain evidence="2 3">Bir 185</strain>
    </source>
</reference>
<evidence type="ECO:0000313" key="3">
    <source>
        <dbReference type="Proteomes" id="UP000050164"/>
    </source>
</evidence>
<protein>
    <submittedName>
        <fullName evidence="2">Uncharacterized protein</fullName>
    </submittedName>
</protein>